<evidence type="ECO:0000313" key="3">
    <source>
        <dbReference type="Proteomes" id="UP001153678"/>
    </source>
</evidence>
<evidence type="ECO:0000256" key="1">
    <source>
        <dbReference type="SAM" id="Coils"/>
    </source>
</evidence>
<organism evidence="2 3">
    <name type="scientific">Funneliformis geosporum</name>
    <dbReference type="NCBI Taxonomy" id="1117311"/>
    <lineage>
        <taxon>Eukaryota</taxon>
        <taxon>Fungi</taxon>
        <taxon>Fungi incertae sedis</taxon>
        <taxon>Mucoromycota</taxon>
        <taxon>Glomeromycotina</taxon>
        <taxon>Glomeromycetes</taxon>
        <taxon>Glomerales</taxon>
        <taxon>Glomeraceae</taxon>
        <taxon>Funneliformis</taxon>
    </lineage>
</organism>
<feature type="non-terminal residue" evidence="2">
    <location>
        <position position="1"/>
    </location>
</feature>
<proteinExistence type="predicted"/>
<feature type="coiled-coil region" evidence="1">
    <location>
        <begin position="99"/>
        <end position="133"/>
    </location>
</feature>
<protein>
    <submittedName>
        <fullName evidence="2">5985_t:CDS:1</fullName>
    </submittedName>
</protein>
<name>A0A9W4T9U3_9GLOM</name>
<sequence>KEVGKPHRKEVRAQAQKYWEALSYEDRLKEVIRSRNAKQVGWGGKFQDLTAEQIAAQNEVPSGIRQEFELKDCHRDCQDCRLDRDFHNSTGNAINLSTNENVNIILREKEIELQRLEREENKDYKRIFELKQEINSLKNQLRNNSFSKEY</sequence>
<keyword evidence="3" id="KW-1185">Reference proteome</keyword>
<evidence type="ECO:0000313" key="2">
    <source>
        <dbReference type="EMBL" id="CAI2197491.1"/>
    </source>
</evidence>
<dbReference type="AlphaFoldDB" id="A0A9W4T9U3"/>
<dbReference type="EMBL" id="CAMKVN010016405">
    <property type="protein sequence ID" value="CAI2197491.1"/>
    <property type="molecule type" value="Genomic_DNA"/>
</dbReference>
<accession>A0A9W4T9U3</accession>
<gene>
    <name evidence="2" type="ORF">FWILDA_LOCUS18104</name>
</gene>
<dbReference type="Proteomes" id="UP001153678">
    <property type="component" value="Unassembled WGS sequence"/>
</dbReference>
<reference evidence="2" key="1">
    <citation type="submission" date="2022-08" db="EMBL/GenBank/DDBJ databases">
        <authorList>
            <person name="Kallberg Y."/>
            <person name="Tangrot J."/>
            <person name="Rosling A."/>
        </authorList>
    </citation>
    <scope>NUCLEOTIDE SEQUENCE</scope>
    <source>
        <strain evidence="2">Wild A</strain>
    </source>
</reference>
<keyword evidence="1" id="KW-0175">Coiled coil</keyword>
<comment type="caution">
    <text evidence="2">The sequence shown here is derived from an EMBL/GenBank/DDBJ whole genome shotgun (WGS) entry which is preliminary data.</text>
</comment>